<organism evidence="1 2">
    <name type="scientific">Chloriridovirus anopheles1</name>
    <dbReference type="NCBI Taxonomy" id="1465751"/>
    <lineage>
        <taxon>Viruses</taxon>
        <taxon>Varidnaviria</taxon>
        <taxon>Bamfordvirae</taxon>
        <taxon>Nucleocytoviricota</taxon>
        <taxon>Megaviricetes</taxon>
        <taxon>Pimascovirales</taxon>
        <taxon>Pimascovirales incertae sedis</taxon>
        <taxon>Iridoviridae</taxon>
        <taxon>Betairidovirinae</taxon>
        <taxon>Chloriridovirus</taxon>
    </lineage>
</organism>
<dbReference type="KEGG" id="vg:18938247"/>
<name>W8QF37_9VIRU</name>
<dbReference type="GeneID" id="18938247"/>
<dbReference type="Gene3D" id="3.90.190.10">
    <property type="entry name" value="Protein tyrosine phosphatase superfamily"/>
    <property type="match status" value="1"/>
</dbReference>
<dbReference type="Proteomes" id="UP000110868">
    <property type="component" value="Segment"/>
</dbReference>
<proteinExistence type="predicted"/>
<evidence type="ECO:0000313" key="2">
    <source>
        <dbReference type="Proteomes" id="UP000110868"/>
    </source>
</evidence>
<dbReference type="RefSeq" id="YP_009021163.1">
    <property type="nucleotide sequence ID" value="NC_023848.1"/>
</dbReference>
<sequence length="42" mass="5206">MEVFDAIKFLKQKRKKINPNEGFINQLQEFKLKINNKRNWKK</sequence>
<dbReference type="SUPFAM" id="SSF52799">
    <property type="entry name" value="(Phosphotyrosine protein) phosphatases II"/>
    <property type="match status" value="1"/>
</dbReference>
<dbReference type="OrthoDB" id="12612at10239"/>
<gene>
    <name evidence="1" type="ORF">AMIV_086</name>
</gene>
<keyword evidence="2" id="KW-1185">Reference proteome</keyword>
<accession>W8QF37</accession>
<evidence type="ECO:0000313" key="1">
    <source>
        <dbReference type="EMBL" id="AHL67579.1"/>
    </source>
</evidence>
<protein>
    <submittedName>
        <fullName evidence="1">Uncharacterized protein</fullName>
    </submittedName>
</protein>
<reference evidence="1 2" key="1">
    <citation type="submission" date="2013-12" db="EMBL/GenBank/DDBJ databases">
        <authorList>
            <person name="Tong Y."/>
            <person name="Zhang J."/>
            <person name="Huang Y."/>
            <person name="Li S."/>
            <person name="Pei G."/>
            <person name="Zhang Z."/>
            <person name="Mi Z."/>
            <person name="An X."/>
        </authorList>
    </citation>
    <scope>NUCLEOTIDE SEQUENCE [LARGE SCALE GENOMIC DNA]</scope>
    <source>
        <strain evidence="1">AMIV</strain>
    </source>
</reference>
<dbReference type="InterPro" id="IPR029021">
    <property type="entry name" value="Prot-tyrosine_phosphatase-like"/>
</dbReference>
<dbReference type="EMBL" id="KF938901">
    <property type="protein sequence ID" value="AHL67579.1"/>
    <property type="molecule type" value="Genomic_DNA"/>
</dbReference>